<proteinExistence type="predicted"/>
<evidence type="ECO:0000313" key="2">
    <source>
        <dbReference type="EMBL" id="MBW0490017.1"/>
    </source>
</evidence>
<reference evidence="2" key="1">
    <citation type="submission" date="2021-03" db="EMBL/GenBank/DDBJ databases">
        <title>Draft genome sequence of rust myrtle Austropuccinia psidii MF-1, a brazilian biotype.</title>
        <authorList>
            <person name="Quecine M.C."/>
            <person name="Pachon D.M.R."/>
            <person name="Bonatelli M.L."/>
            <person name="Correr F.H."/>
            <person name="Franceschini L.M."/>
            <person name="Leite T.F."/>
            <person name="Margarido G.R.A."/>
            <person name="Almeida C.A."/>
            <person name="Ferrarezi J.A."/>
            <person name="Labate C.A."/>
        </authorList>
    </citation>
    <scope>NUCLEOTIDE SEQUENCE</scope>
    <source>
        <strain evidence="2">MF-1</strain>
    </source>
</reference>
<accession>A0A9Q3H3S6</accession>
<evidence type="ECO:0000256" key="1">
    <source>
        <dbReference type="SAM" id="MobiDB-lite"/>
    </source>
</evidence>
<dbReference type="EMBL" id="AVOT02010370">
    <property type="protein sequence ID" value="MBW0490017.1"/>
    <property type="molecule type" value="Genomic_DNA"/>
</dbReference>
<feature type="compositionally biased region" description="Acidic residues" evidence="1">
    <location>
        <begin position="20"/>
        <end position="37"/>
    </location>
</feature>
<feature type="region of interest" description="Disordered" evidence="1">
    <location>
        <begin position="1"/>
        <end position="68"/>
    </location>
</feature>
<dbReference type="OrthoDB" id="2447685at2759"/>
<evidence type="ECO:0000313" key="3">
    <source>
        <dbReference type="Proteomes" id="UP000765509"/>
    </source>
</evidence>
<evidence type="ECO:0008006" key="4">
    <source>
        <dbReference type="Google" id="ProtNLM"/>
    </source>
</evidence>
<dbReference type="AlphaFoldDB" id="A0A9Q3H3S6"/>
<comment type="caution">
    <text evidence="2">The sequence shown here is derived from an EMBL/GenBank/DDBJ whole genome shotgun (WGS) entry which is preliminary data.</text>
</comment>
<keyword evidence="3" id="KW-1185">Reference proteome</keyword>
<feature type="compositionally biased region" description="Polar residues" evidence="1">
    <location>
        <begin position="48"/>
        <end position="68"/>
    </location>
</feature>
<sequence length="363" mass="40988">MEGAAPSRKEGRGPRRSSPGEDDSEEEENIVEEEGSDCTEASPPVGASQDNGGPTLAWSNQPSSNQSHQFSLAIMQQMTHIMSNLEASSSPESSRPPAFKTPYMKAPDCFDVTQPFKVRIFIQSCQLIFYNDKENLSEYRKQVLYDTSFLIGRAEKWIEPYLSNLINKDPAYLLNNWALFESQVFTLFGEPNEVRTAEAELNVLRMKEGGHGLASINLEQLASHPSSIDYLQELMDLTLETDTREPPFPSSVHIPSFNYHWSLLSSRNEVLKEIQDVGEYNSVSSLHLFLGNVEPPTSSYHDFLEELWDEEEEPEETEAVINVVPSAYHPYLDIFSKVKAEKLSPHQACDHHIKLEGLYLQLG</sequence>
<organism evidence="2 3">
    <name type="scientific">Austropuccinia psidii MF-1</name>
    <dbReference type="NCBI Taxonomy" id="1389203"/>
    <lineage>
        <taxon>Eukaryota</taxon>
        <taxon>Fungi</taxon>
        <taxon>Dikarya</taxon>
        <taxon>Basidiomycota</taxon>
        <taxon>Pucciniomycotina</taxon>
        <taxon>Pucciniomycetes</taxon>
        <taxon>Pucciniales</taxon>
        <taxon>Sphaerophragmiaceae</taxon>
        <taxon>Austropuccinia</taxon>
    </lineage>
</organism>
<gene>
    <name evidence="2" type="ORF">O181_029732</name>
</gene>
<name>A0A9Q3H3S6_9BASI</name>
<protein>
    <recommendedName>
        <fullName evidence="4">DUF4939 domain-containing protein</fullName>
    </recommendedName>
</protein>
<dbReference type="Proteomes" id="UP000765509">
    <property type="component" value="Unassembled WGS sequence"/>
</dbReference>